<comment type="caution">
    <text evidence="11">The sequence shown here is derived from an EMBL/GenBank/DDBJ whole genome shotgun (WGS) entry which is preliminary data.</text>
</comment>
<dbReference type="PROSITE" id="PS51489">
    <property type="entry name" value="BUB1_N"/>
    <property type="match status" value="1"/>
</dbReference>
<evidence type="ECO:0000256" key="7">
    <source>
        <dbReference type="PROSITE-ProRule" id="PRU10141"/>
    </source>
</evidence>
<evidence type="ECO:0000256" key="6">
    <source>
        <dbReference type="ARBA" id="ARBA00023328"/>
    </source>
</evidence>
<protein>
    <recommendedName>
        <fullName evidence="13">Protein kinase domain-containing protein</fullName>
    </recommendedName>
</protein>
<dbReference type="GO" id="GO:0051754">
    <property type="term" value="P:meiotic sister chromatid cohesion, centromeric"/>
    <property type="evidence" value="ECO:0007669"/>
    <property type="project" value="TreeGrafter"/>
</dbReference>
<feature type="compositionally biased region" description="Basic and acidic residues" evidence="8">
    <location>
        <begin position="594"/>
        <end position="607"/>
    </location>
</feature>
<dbReference type="InterPro" id="IPR000719">
    <property type="entry name" value="Prot_kinase_dom"/>
</dbReference>
<dbReference type="Proteomes" id="UP000320475">
    <property type="component" value="Unassembled WGS sequence"/>
</dbReference>
<feature type="region of interest" description="Disordered" evidence="8">
    <location>
        <begin position="204"/>
        <end position="273"/>
    </location>
</feature>
<feature type="compositionally biased region" description="Acidic residues" evidence="8">
    <location>
        <begin position="886"/>
        <end position="919"/>
    </location>
</feature>
<keyword evidence="3 7" id="KW-0547">Nucleotide-binding</keyword>
<keyword evidence="4" id="KW-0995">Kinetochore</keyword>
<dbReference type="Gene3D" id="1.10.510.10">
    <property type="entry name" value="Transferase(Phosphotransferase) domain 1"/>
    <property type="match status" value="1"/>
</dbReference>
<evidence type="ECO:0000256" key="8">
    <source>
        <dbReference type="SAM" id="MobiDB-lite"/>
    </source>
</evidence>
<dbReference type="SUPFAM" id="SSF56112">
    <property type="entry name" value="Protein kinase-like (PK-like)"/>
    <property type="match status" value="1"/>
</dbReference>
<accession>A0A507CY84</accession>
<evidence type="ECO:0000313" key="11">
    <source>
        <dbReference type="EMBL" id="TPX44068.1"/>
    </source>
</evidence>
<sequence>MDSSSQIPTLESFSPEKENIQPLSKGRSANQLSQLYATSDPTALANKLAEERAKFEHAINNQPDDVDDPLDIHHRYVAWIQSTHTTGHSPELMKAVERAVRAYRKDGRYKNDIRFFKLWIITAKQAQDPRAVFKYMAVNEIGTQLASYYEEYADLLETLSKWNDADEVYKLGLARKAEPLQRLERKYRQFDERWRKGVERGVFVDSSSSSSSSSSGSQDDVPSNGSRRALQLREGSAHTLPQNSSIMPPPPPPSVMRRNDNFPTSKQSDRVSVLKHADPPVAVVPAASSSNPWSEYPNNKTLRKENEPQATSWKGQILPQQGVNANASSANGWKDVKEKIEVFKDDDEKVIRIAAASPSYGVLKPKDALASGSTLSAVVATHEMLAALDVTASTRNPAPTPSMPRAALALVSETPGPLGTNTLPQSVTSDWSSTQPHSPSKLAQTPFGSQHQDTAKKPKLVENHIANLDDPLTFEERRAMLPKYRYRPPPTSSSPAPPSPVIEDDQTKIISYDITTTLPRKPFSAPSPTINTKEAMADVLNMFRQPLNEEDDIADQPPDETISAKVFKREIVSAASLGVFRDGEDNADGSPSTKDMDNGKWIIRSDNDENAGTSTAALRPADGSKSKALGSKHPLSAKSVESASEAMQPVRRQSPFFDNAADNPFQERVTSPVDGADEQENAPSPDSVGSNIKKRRPLAPVLVVPPSEEFHEIPVAEDSTTLAIKRPQPSHRPMFSSTPATFLRRPGTILGRQFDIMTPITDVPEEDTTITEDKTGPGFPEERTRSYRSLDSHSASSNTDGMGNHTFDSRRPTVLSAITPGCKEVSSDTLSQTIGGLSTISRAEVDLDFDDDDDAYLDHTGTIHDDTMVRRLANKSAAAGGLVAIYEDDDENEEEEEEREEDEEKQLESEDEEVEDEPNEGLVLVRPPTPIKSKTPRVRSIVYPDLPNPCDMVSAETTTRMLACVSQPVESMPQFHDCRGEEGHKAIRVILSAALGGKPQQSTSKISKSYSTIKSRTDPRDRDGSGDCTFTLSDVGTYVGTKKLGEGGHGSVYMCKKVLIDADDASEEGQIVAVKIQTPANVWEFYILHTLRDRLSPSILDSIVMPLSLHLYPDESVLCLRYESGTLLDVVNASKRDGFGTDACLDELLVGFWTIELLRTIEAVHAVGIIHNDIKADNVLIRVPSSNSPSSTAVDWDARYRADGSGGWSAHGISIIDWGVAADIRGCVPHQRFTIFIADTKSNMGRKIGDSSYHSWEGRAGVGWRYEGDWYGIASVIHVMLFGRYMEVVEEEGPSDESQVHAHQEWHEDESSIVPGLPNPFDELDGSEENEDGNNGLKRPRIRITSAMKRYWQGQLWRRLFAVLLNSGAYNEIVSRVDVTFDLGADKGSTTEGMKQLESEFPVVKVIRKLRHEVEKWVADNSYRGGLRGALKRAESRLKPWNDQ</sequence>
<feature type="region of interest" description="Disordered" evidence="8">
    <location>
        <begin position="413"/>
        <end position="457"/>
    </location>
</feature>
<feature type="compositionally biased region" description="Basic and acidic residues" evidence="8">
    <location>
        <begin position="1015"/>
        <end position="1025"/>
    </location>
</feature>
<keyword evidence="5 7" id="KW-0067">ATP-binding</keyword>
<feature type="domain" description="BUB1 N-terminal" evidence="10">
    <location>
        <begin position="55"/>
        <end position="218"/>
    </location>
</feature>
<feature type="compositionally biased region" description="Acidic residues" evidence="8">
    <location>
        <begin position="1322"/>
        <end position="1332"/>
    </location>
</feature>
<evidence type="ECO:0008006" key="13">
    <source>
        <dbReference type="Google" id="ProtNLM"/>
    </source>
</evidence>
<dbReference type="GO" id="GO:0005524">
    <property type="term" value="F:ATP binding"/>
    <property type="evidence" value="ECO:0007669"/>
    <property type="project" value="UniProtKB-UniRule"/>
</dbReference>
<dbReference type="PANTHER" id="PTHR14030">
    <property type="entry name" value="MITOTIC CHECKPOINT SERINE/THREONINE-PROTEIN KINASE BUB1"/>
    <property type="match status" value="1"/>
</dbReference>
<feature type="region of interest" description="Disordered" evidence="8">
    <location>
        <begin position="768"/>
        <end position="809"/>
    </location>
</feature>
<feature type="compositionally biased region" description="Polar residues" evidence="8">
    <location>
        <begin position="792"/>
        <end position="801"/>
    </location>
</feature>
<dbReference type="Gene3D" id="1.25.40.430">
    <property type="match status" value="1"/>
</dbReference>
<evidence type="ECO:0000256" key="3">
    <source>
        <dbReference type="ARBA" id="ARBA00022741"/>
    </source>
</evidence>
<dbReference type="PROSITE" id="PS50011">
    <property type="entry name" value="PROTEIN_KINASE_DOM"/>
    <property type="match status" value="1"/>
</dbReference>
<keyword evidence="2" id="KW-0158">Chromosome</keyword>
<name>A0A507CY84_9FUNG</name>
<dbReference type="InterPro" id="IPR011009">
    <property type="entry name" value="Kinase-like_dom_sf"/>
</dbReference>
<feature type="compositionally biased region" description="Polar residues" evidence="8">
    <location>
        <begin position="419"/>
        <end position="452"/>
    </location>
</feature>
<comment type="subcellular location">
    <subcellularLocation>
        <location evidence="1">Chromosome</location>
        <location evidence="1">Centromere</location>
        <location evidence="1">Kinetochore</location>
    </subcellularLocation>
</comment>
<dbReference type="GO" id="GO:0000776">
    <property type="term" value="C:kinetochore"/>
    <property type="evidence" value="ECO:0007669"/>
    <property type="project" value="UniProtKB-KW"/>
</dbReference>
<feature type="region of interest" description="Disordered" evidence="8">
    <location>
        <begin position="886"/>
        <end position="931"/>
    </location>
</feature>
<dbReference type="SMART" id="SM00220">
    <property type="entry name" value="S_TKc"/>
    <property type="match status" value="1"/>
</dbReference>
<dbReference type="FunFam" id="1.25.40.430:FF:000003">
    <property type="entry name" value="Checkpoint serine/threonine-protein kinase BUB1"/>
    <property type="match status" value="1"/>
</dbReference>
<dbReference type="GO" id="GO:0005634">
    <property type="term" value="C:nucleus"/>
    <property type="evidence" value="ECO:0007669"/>
    <property type="project" value="TreeGrafter"/>
</dbReference>
<feature type="compositionally biased region" description="Low complexity" evidence="8">
    <location>
        <begin position="1002"/>
        <end position="1014"/>
    </location>
</feature>
<dbReference type="SMART" id="SM00777">
    <property type="entry name" value="Mad3_BUB1_I"/>
    <property type="match status" value="1"/>
</dbReference>
<evidence type="ECO:0000256" key="2">
    <source>
        <dbReference type="ARBA" id="ARBA00022454"/>
    </source>
</evidence>
<evidence type="ECO:0000259" key="9">
    <source>
        <dbReference type="PROSITE" id="PS50011"/>
    </source>
</evidence>
<dbReference type="InterPro" id="IPR015661">
    <property type="entry name" value="Bub1/Mad3"/>
</dbReference>
<feature type="region of interest" description="Disordered" evidence="8">
    <location>
        <begin position="483"/>
        <end position="503"/>
    </location>
</feature>
<dbReference type="InterPro" id="IPR017441">
    <property type="entry name" value="Protein_kinase_ATP_BS"/>
</dbReference>
<evidence type="ECO:0000259" key="10">
    <source>
        <dbReference type="PROSITE" id="PS51489"/>
    </source>
</evidence>
<feature type="region of interest" description="Disordered" evidence="8">
    <location>
        <begin position="1318"/>
        <end position="1338"/>
    </location>
</feature>
<dbReference type="Pfam" id="PF00069">
    <property type="entry name" value="Pkinase"/>
    <property type="match status" value="1"/>
</dbReference>
<feature type="binding site" evidence="7">
    <location>
        <position position="1075"/>
    </location>
    <ligand>
        <name>ATP</name>
        <dbReference type="ChEBI" id="CHEBI:30616"/>
    </ligand>
</feature>
<feature type="compositionally biased region" description="Basic and acidic residues" evidence="8">
    <location>
        <begin position="1298"/>
        <end position="1310"/>
    </location>
</feature>
<dbReference type="EMBL" id="QEAM01000199">
    <property type="protein sequence ID" value="TPX44068.1"/>
    <property type="molecule type" value="Genomic_DNA"/>
</dbReference>
<feature type="compositionally biased region" description="Low complexity" evidence="8">
    <location>
        <begin position="206"/>
        <end position="217"/>
    </location>
</feature>
<keyword evidence="6" id="KW-0137">Centromere</keyword>
<dbReference type="GO" id="GO:0004672">
    <property type="term" value="F:protein kinase activity"/>
    <property type="evidence" value="ECO:0007669"/>
    <property type="project" value="InterPro"/>
</dbReference>
<dbReference type="PROSITE" id="PS00108">
    <property type="entry name" value="PROTEIN_KINASE_ST"/>
    <property type="match status" value="1"/>
</dbReference>
<evidence type="ECO:0000256" key="4">
    <source>
        <dbReference type="ARBA" id="ARBA00022838"/>
    </source>
</evidence>
<feature type="region of interest" description="Disordered" evidence="8">
    <location>
        <begin position="581"/>
        <end position="693"/>
    </location>
</feature>
<feature type="domain" description="Protein kinase" evidence="9">
    <location>
        <begin position="1038"/>
        <end position="1374"/>
    </location>
</feature>
<feature type="compositionally biased region" description="Polar residues" evidence="8">
    <location>
        <begin position="681"/>
        <end position="690"/>
    </location>
</feature>
<dbReference type="GO" id="GO:0032991">
    <property type="term" value="C:protein-containing complex"/>
    <property type="evidence" value="ECO:0007669"/>
    <property type="project" value="UniProtKB-ARBA"/>
</dbReference>
<evidence type="ECO:0000256" key="5">
    <source>
        <dbReference type="ARBA" id="ARBA00022840"/>
    </source>
</evidence>
<dbReference type="InterPro" id="IPR008271">
    <property type="entry name" value="Ser/Thr_kinase_AS"/>
</dbReference>
<dbReference type="PROSITE" id="PS00107">
    <property type="entry name" value="PROTEIN_KINASE_ATP"/>
    <property type="match status" value="1"/>
</dbReference>
<feature type="compositionally biased region" description="Polar residues" evidence="8">
    <location>
        <begin position="1"/>
        <end position="12"/>
    </location>
</feature>
<feature type="region of interest" description="Disordered" evidence="8">
    <location>
        <begin position="1293"/>
        <end position="1312"/>
    </location>
</feature>
<feature type="region of interest" description="Disordered" evidence="8">
    <location>
        <begin position="1"/>
        <end position="27"/>
    </location>
</feature>
<evidence type="ECO:0000313" key="12">
    <source>
        <dbReference type="Proteomes" id="UP000320475"/>
    </source>
</evidence>
<dbReference type="GO" id="GO:0007094">
    <property type="term" value="P:mitotic spindle assembly checkpoint signaling"/>
    <property type="evidence" value="ECO:0007669"/>
    <property type="project" value="InterPro"/>
</dbReference>
<dbReference type="InterPro" id="IPR013212">
    <property type="entry name" value="Mad3/Bub1_I"/>
</dbReference>
<dbReference type="PANTHER" id="PTHR14030:SF4">
    <property type="entry name" value="BUB1 KINASE, ISOFORM A-RELATED"/>
    <property type="match status" value="1"/>
</dbReference>
<feature type="compositionally biased region" description="Pro residues" evidence="8">
    <location>
        <begin position="487"/>
        <end position="500"/>
    </location>
</feature>
<evidence type="ECO:0000256" key="1">
    <source>
        <dbReference type="ARBA" id="ARBA00004629"/>
    </source>
</evidence>
<feature type="compositionally biased region" description="Basic and acidic residues" evidence="8">
    <location>
        <begin position="771"/>
        <end position="791"/>
    </location>
</feature>
<dbReference type="Pfam" id="PF08311">
    <property type="entry name" value="Mad3_BUB1_I"/>
    <property type="match status" value="1"/>
</dbReference>
<organism evidence="11 12">
    <name type="scientific">Synchytrium endobioticum</name>
    <dbReference type="NCBI Taxonomy" id="286115"/>
    <lineage>
        <taxon>Eukaryota</taxon>
        <taxon>Fungi</taxon>
        <taxon>Fungi incertae sedis</taxon>
        <taxon>Chytridiomycota</taxon>
        <taxon>Chytridiomycota incertae sedis</taxon>
        <taxon>Chytridiomycetes</taxon>
        <taxon>Synchytriales</taxon>
        <taxon>Synchytriaceae</taxon>
        <taxon>Synchytrium</taxon>
    </lineage>
</organism>
<dbReference type="OrthoDB" id="248495at2759"/>
<feature type="region of interest" description="Disordered" evidence="8">
    <location>
        <begin position="998"/>
        <end position="1026"/>
    </location>
</feature>
<gene>
    <name evidence="11" type="ORF">SeLEV6574_g04724</name>
</gene>
<reference evidence="11 12" key="1">
    <citation type="journal article" date="2019" name="Sci. Rep.">
        <title>Comparative genomics of chytrid fungi reveal insights into the obligate biotrophic and pathogenic lifestyle of Synchytrium endobioticum.</title>
        <authorList>
            <person name="van de Vossenberg B.T.L.H."/>
            <person name="Warris S."/>
            <person name="Nguyen H.D.T."/>
            <person name="van Gent-Pelzer M.P.E."/>
            <person name="Joly D.L."/>
            <person name="van de Geest H.C."/>
            <person name="Bonants P.J.M."/>
            <person name="Smith D.S."/>
            <person name="Levesque C.A."/>
            <person name="van der Lee T.A.J."/>
        </authorList>
    </citation>
    <scope>NUCLEOTIDE SEQUENCE [LARGE SCALE GENOMIC DNA]</scope>
    <source>
        <strain evidence="11 12">LEV6574</strain>
    </source>
</reference>
<proteinExistence type="predicted"/>
<dbReference type="VEuPathDB" id="FungiDB:SeMB42_g03580"/>